<evidence type="ECO:0000313" key="5">
    <source>
        <dbReference type="Proteomes" id="UP001213681"/>
    </source>
</evidence>
<name>A0AAD6CES0_9EURO</name>
<dbReference type="AlphaFoldDB" id="A0AAD6CES0"/>
<dbReference type="GeneID" id="81596116"/>
<organism evidence="4 5">
    <name type="scientific">Penicillium daleae</name>
    <dbReference type="NCBI Taxonomy" id="63821"/>
    <lineage>
        <taxon>Eukaryota</taxon>
        <taxon>Fungi</taxon>
        <taxon>Dikarya</taxon>
        <taxon>Ascomycota</taxon>
        <taxon>Pezizomycotina</taxon>
        <taxon>Eurotiomycetes</taxon>
        <taxon>Eurotiomycetidae</taxon>
        <taxon>Eurotiales</taxon>
        <taxon>Aspergillaceae</taxon>
        <taxon>Penicillium</taxon>
    </lineage>
</organism>
<dbReference type="GO" id="GO:0072330">
    <property type="term" value="P:monocarboxylic acid biosynthetic process"/>
    <property type="evidence" value="ECO:0007669"/>
    <property type="project" value="UniProtKB-ARBA"/>
</dbReference>
<dbReference type="SUPFAM" id="SSF53474">
    <property type="entry name" value="alpha/beta-Hydrolases"/>
    <property type="match status" value="1"/>
</dbReference>
<dbReference type="GO" id="GO:0017000">
    <property type="term" value="P:antibiotic biosynthetic process"/>
    <property type="evidence" value="ECO:0007669"/>
    <property type="project" value="UniProtKB-ARBA"/>
</dbReference>
<dbReference type="Proteomes" id="UP001213681">
    <property type="component" value="Unassembled WGS sequence"/>
</dbReference>
<keyword evidence="5" id="KW-1185">Reference proteome</keyword>
<dbReference type="InterPro" id="IPR002018">
    <property type="entry name" value="CarbesteraseB"/>
</dbReference>
<dbReference type="InterPro" id="IPR029058">
    <property type="entry name" value="AB_hydrolase_fold"/>
</dbReference>
<evidence type="ECO:0000256" key="2">
    <source>
        <dbReference type="ARBA" id="ARBA00022801"/>
    </source>
</evidence>
<sequence length="534" mass="59073">MERHVPGLGVVSGIVSDKFRHIEQYNGIPYGTIEARFRQAKLVTSWHGDKWDGKEYGPICPFPKMVIGHGLTQARLPPQNNYDMDEFNCLNLNITCPIGSAPQDSWPVMVWIHGGGNCVGMGSDSGYNGGPLVHFSVERDAPIVIVTINYRLGAFGFLASKEIQEDNKQAGDHGFGNYGLRDQLLAYEWIKKNIRAFGGDPSRVTAAGHSAGSIDTHILMSSGLFFKETPFHQAILQSGVSSRNVLTIERQQKRFDLITTHLKIGAEKSRTEKLQDLRDIPPDDLVKAYIALGTPVPSWQGTVDNHFLHSVSTASSLPSMKYPSTLRRLLLGDTQHEGLIFGTPIKKAGLEFAKVQLAVEQSLGRENTQRVLEAYGITKELSPQQLFVPVVQIVTDGAWSQPIEAVAKSFSNGDVFYYHLTEVNPFEGPNKDTAHHGVDLLFVFLSYQSLLSPTLASLGEIIAMHWITFINGGKPWTPYSQKSDGSSAVMLFGNNGPQKEITEAEKPNYETLRLCESLQDRFGVLEGYLRGEKL</sequence>
<evidence type="ECO:0000313" key="4">
    <source>
        <dbReference type="EMBL" id="KAJ5460938.1"/>
    </source>
</evidence>
<comment type="caution">
    <text evidence="4">The sequence shown here is derived from an EMBL/GenBank/DDBJ whole genome shotgun (WGS) entry which is preliminary data.</text>
</comment>
<accession>A0AAD6CES0</accession>
<evidence type="ECO:0000259" key="3">
    <source>
        <dbReference type="Pfam" id="PF00135"/>
    </source>
</evidence>
<reference evidence="4" key="1">
    <citation type="submission" date="2022-12" db="EMBL/GenBank/DDBJ databases">
        <authorList>
            <person name="Petersen C."/>
        </authorList>
    </citation>
    <scope>NUCLEOTIDE SEQUENCE</scope>
    <source>
        <strain evidence="4">IBT 16125</strain>
    </source>
</reference>
<dbReference type="Gene3D" id="3.40.50.1820">
    <property type="entry name" value="alpha/beta hydrolase"/>
    <property type="match status" value="1"/>
</dbReference>
<keyword evidence="2 4" id="KW-0378">Hydrolase</keyword>
<dbReference type="PANTHER" id="PTHR43142">
    <property type="entry name" value="CARBOXYLIC ESTER HYDROLASE"/>
    <property type="match status" value="1"/>
</dbReference>
<gene>
    <name evidence="4" type="ORF">N7458_002490</name>
</gene>
<comment type="similarity">
    <text evidence="1">Belongs to the type-B carboxylesterase/lipase family.</text>
</comment>
<dbReference type="EMBL" id="JAPVEA010000002">
    <property type="protein sequence ID" value="KAJ5460938.1"/>
    <property type="molecule type" value="Genomic_DNA"/>
</dbReference>
<dbReference type="RefSeq" id="XP_056769980.1">
    <property type="nucleotide sequence ID" value="XM_056905873.1"/>
</dbReference>
<feature type="domain" description="Carboxylesterase type B" evidence="3">
    <location>
        <begin position="9"/>
        <end position="483"/>
    </location>
</feature>
<dbReference type="GO" id="GO:0016787">
    <property type="term" value="F:hydrolase activity"/>
    <property type="evidence" value="ECO:0007669"/>
    <property type="project" value="UniProtKB-KW"/>
</dbReference>
<dbReference type="Pfam" id="PF00135">
    <property type="entry name" value="COesterase"/>
    <property type="match status" value="1"/>
</dbReference>
<proteinExistence type="inferred from homology"/>
<dbReference type="PANTHER" id="PTHR43142:SF1">
    <property type="entry name" value="CARBOXYLIC ESTER HYDROLASE"/>
    <property type="match status" value="1"/>
</dbReference>
<evidence type="ECO:0000256" key="1">
    <source>
        <dbReference type="ARBA" id="ARBA00005964"/>
    </source>
</evidence>
<protein>
    <submittedName>
        <fullName evidence="4">Alpha/Beta hydrolase protein</fullName>
    </submittedName>
</protein>
<reference evidence="4" key="2">
    <citation type="journal article" date="2023" name="IMA Fungus">
        <title>Comparative genomic study of the Penicillium genus elucidates a diverse pangenome and 15 lateral gene transfer events.</title>
        <authorList>
            <person name="Petersen C."/>
            <person name="Sorensen T."/>
            <person name="Nielsen M.R."/>
            <person name="Sondergaard T.E."/>
            <person name="Sorensen J.L."/>
            <person name="Fitzpatrick D.A."/>
            <person name="Frisvad J.C."/>
            <person name="Nielsen K.L."/>
        </authorList>
    </citation>
    <scope>NUCLEOTIDE SEQUENCE</scope>
    <source>
        <strain evidence="4">IBT 16125</strain>
    </source>
</reference>